<evidence type="ECO:0000256" key="2">
    <source>
        <dbReference type="ARBA" id="ARBA00013064"/>
    </source>
</evidence>
<comment type="similarity">
    <text evidence="1">Belongs to the low molecular weight phosphotyrosine protein phosphatase family.</text>
</comment>
<gene>
    <name evidence="6" type="ORF">GCM10007939_01850</name>
</gene>
<keyword evidence="7" id="KW-1185">Reference proteome</keyword>
<organism evidence="6 7">
    <name type="scientific">Amylibacter marinus</name>
    <dbReference type="NCBI Taxonomy" id="1475483"/>
    <lineage>
        <taxon>Bacteria</taxon>
        <taxon>Pseudomonadati</taxon>
        <taxon>Pseudomonadota</taxon>
        <taxon>Alphaproteobacteria</taxon>
        <taxon>Rhodobacterales</taxon>
        <taxon>Paracoccaceae</taxon>
        <taxon>Amylibacter</taxon>
    </lineage>
</organism>
<reference evidence="7" key="1">
    <citation type="journal article" date="2019" name="Int. J. Syst. Evol. Microbiol.">
        <title>The Global Catalogue of Microorganisms (GCM) 10K type strain sequencing project: providing services to taxonomists for standard genome sequencing and annotation.</title>
        <authorList>
            <consortium name="The Broad Institute Genomics Platform"/>
            <consortium name="The Broad Institute Genome Sequencing Center for Infectious Disease"/>
            <person name="Wu L."/>
            <person name="Ma J."/>
        </authorList>
    </citation>
    <scope>NUCLEOTIDE SEQUENCE [LARGE SCALE GENOMIC DNA]</scope>
    <source>
        <strain evidence="7">NBRC 110140</strain>
    </source>
</reference>
<dbReference type="EMBL" id="BSNN01000002">
    <property type="protein sequence ID" value="GLQ33902.1"/>
    <property type="molecule type" value="Genomic_DNA"/>
</dbReference>
<evidence type="ECO:0000256" key="3">
    <source>
        <dbReference type="ARBA" id="ARBA00022801"/>
    </source>
</evidence>
<dbReference type="Gene3D" id="3.40.50.2300">
    <property type="match status" value="1"/>
</dbReference>
<dbReference type="InterPro" id="IPR036196">
    <property type="entry name" value="Ptyr_pPase_sf"/>
</dbReference>
<evidence type="ECO:0000259" key="5">
    <source>
        <dbReference type="SMART" id="SM00226"/>
    </source>
</evidence>
<dbReference type="InterPro" id="IPR050438">
    <property type="entry name" value="LMW_PTPase"/>
</dbReference>
<dbReference type="EC" id="3.1.3.48" evidence="2"/>
<name>A0ABQ5VRZ7_9RHOB</name>
<keyword evidence="4" id="KW-0904">Protein phosphatase</keyword>
<dbReference type="PRINTS" id="PR00719">
    <property type="entry name" value="LMWPTPASE"/>
</dbReference>
<accession>A0ABQ5VRZ7</accession>
<dbReference type="InterPro" id="IPR023485">
    <property type="entry name" value="Ptyr_pPase"/>
</dbReference>
<evidence type="ECO:0000313" key="6">
    <source>
        <dbReference type="EMBL" id="GLQ33902.1"/>
    </source>
</evidence>
<proteinExistence type="inferred from homology"/>
<keyword evidence="3" id="KW-0378">Hydrolase</keyword>
<dbReference type="SUPFAM" id="SSF52788">
    <property type="entry name" value="Phosphotyrosine protein phosphatases I"/>
    <property type="match status" value="1"/>
</dbReference>
<evidence type="ECO:0000256" key="4">
    <source>
        <dbReference type="ARBA" id="ARBA00022912"/>
    </source>
</evidence>
<feature type="domain" description="Phosphotyrosine protein phosphatase I" evidence="5">
    <location>
        <begin position="17"/>
        <end position="162"/>
    </location>
</feature>
<protein>
    <recommendedName>
        <fullName evidence="2">protein-tyrosine-phosphatase</fullName>
        <ecNumber evidence="2">3.1.3.48</ecNumber>
    </recommendedName>
</protein>
<dbReference type="Pfam" id="PF01451">
    <property type="entry name" value="LMWPc"/>
    <property type="match status" value="1"/>
</dbReference>
<comment type="caution">
    <text evidence="6">The sequence shown here is derived from an EMBL/GenBank/DDBJ whole genome shotgun (WGS) entry which is preliminary data.</text>
</comment>
<dbReference type="CDD" id="cd16343">
    <property type="entry name" value="LMWPTP"/>
    <property type="match status" value="1"/>
</dbReference>
<dbReference type="InterPro" id="IPR017867">
    <property type="entry name" value="Tyr_phospatase_low_mol_wt"/>
</dbReference>
<evidence type="ECO:0000313" key="7">
    <source>
        <dbReference type="Proteomes" id="UP001156694"/>
    </source>
</evidence>
<evidence type="ECO:0000256" key="1">
    <source>
        <dbReference type="ARBA" id="ARBA00011063"/>
    </source>
</evidence>
<dbReference type="SMART" id="SM00226">
    <property type="entry name" value="LMWPc"/>
    <property type="match status" value="1"/>
</dbReference>
<sequence>MFDLEDCPKEENEMSAGRILFVCLGNICRSPTAEAVLRAMAQARGLDLVVESAGTGGYHIGADPDPRSRRVAEARGYDFTGQVSRKLSAQDFSDFDLILCMDQANLHDTRAVMPEGARAKVRRFLDYAVDQDLRDVPDPYYENNFEQVLDLIELGVGRVLDAET</sequence>
<dbReference type="PANTHER" id="PTHR11717">
    <property type="entry name" value="LOW MOLECULAR WEIGHT PROTEIN TYROSINE PHOSPHATASE"/>
    <property type="match status" value="1"/>
</dbReference>
<dbReference type="Proteomes" id="UP001156694">
    <property type="component" value="Unassembled WGS sequence"/>
</dbReference>
<dbReference type="PANTHER" id="PTHR11717:SF7">
    <property type="entry name" value="LOW MOLECULAR WEIGHT PHOSPHOTYROSINE PROTEIN PHOSPHATASE"/>
    <property type="match status" value="1"/>
</dbReference>